<comment type="caution">
    <text evidence="1">The sequence shown here is derived from an EMBL/GenBank/DDBJ whole genome shotgun (WGS) entry which is preliminary data.</text>
</comment>
<protein>
    <recommendedName>
        <fullName evidence="2">SpoVT-AbrB domain-containing protein</fullName>
    </recommendedName>
</protein>
<dbReference type="EMBL" id="LNQE01001853">
    <property type="protein sequence ID" value="KUG04286.1"/>
    <property type="molecule type" value="Genomic_DNA"/>
</dbReference>
<organism evidence="1">
    <name type="scientific">hydrocarbon metagenome</name>
    <dbReference type="NCBI Taxonomy" id="938273"/>
    <lineage>
        <taxon>unclassified sequences</taxon>
        <taxon>metagenomes</taxon>
        <taxon>ecological metagenomes</taxon>
    </lineage>
</organism>
<gene>
    <name evidence="1" type="ORF">ASZ90_018293</name>
</gene>
<proteinExistence type="predicted"/>
<dbReference type="AlphaFoldDB" id="A0A0W8E6K3"/>
<name>A0A0W8E6K3_9ZZZZ</name>
<evidence type="ECO:0008006" key="2">
    <source>
        <dbReference type="Google" id="ProtNLM"/>
    </source>
</evidence>
<dbReference type="SUPFAM" id="SSF89447">
    <property type="entry name" value="AbrB/MazE/MraZ-like"/>
    <property type="match status" value="1"/>
</dbReference>
<accession>A0A0W8E6K3</accession>
<dbReference type="InterPro" id="IPR037914">
    <property type="entry name" value="SpoVT-AbrB_sf"/>
</dbReference>
<evidence type="ECO:0000313" key="1">
    <source>
        <dbReference type="EMBL" id="KUG04286.1"/>
    </source>
</evidence>
<sequence length="61" mass="7241">MVVCKVQIDEENRIRIPDEIIKQTGLKTNQEFDIYIDTLRINQDLYQQLIINLTHEGIIIE</sequence>
<reference evidence="1" key="1">
    <citation type="journal article" date="2015" name="Proc. Natl. Acad. Sci. U.S.A.">
        <title>Networks of energetic and metabolic interactions define dynamics in microbial communities.</title>
        <authorList>
            <person name="Embree M."/>
            <person name="Liu J.K."/>
            <person name="Al-Bassam M.M."/>
            <person name="Zengler K."/>
        </authorList>
    </citation>
    <scope>NUCLEOTIDE SEQUENCE</scope>
</reference>